<dbReference type="AlphaFoldDB" id="A0A7W7SDA0"/>
<dbReference type="InterPro" id="IPR003807">
    <property type="entry name" value="DUF202"/>
</dbReference>
<proteinExistence type="predicted"/>
<evidence type="ECO:0000256" key="3">
    <source>
        <dbReference type="ARBA" id="ARBA00022989"/>
    </source>
</evidence>
<dbReference type="EMBL" id="JACHJR010000001">
    <property type="protein sequence ID" value="MBB4948349.1"/>
    <property type="molecule type" value="Genomic_DNA"/>
</dbReference>
<evidence type="ECO:0000256" key="4">
    <source>
        <dbReference type="ARBA" id="ARBA00023136"/>
    </source>
</evidence>
<organism evidence="7 8">
    <name type="scientific">Kitasatospora gansuensis</name>
    <dbReference type="NCBI Taxonomy" id="258050"/>
    <lineage>
        <taxon>Bacteria</taxon>
        <taxon>Bacillati</taxon>
        <taxon>Actinomycetota</taxon>
        <taxon>Actinomycetes</taxon>
        <taxon>Kitasatosporales</taxon>
        <taxon>Streptomycetaceae</taxon>
        <taxon>Kitasatospora</taxon>
    </lineage>
</organism>
<protein>
    <submittedName>
        <fullName evidence="7">Uncharacterized membrane protein YidH (DUF202 family)</fullName>
    </submittedName>
</protein>
<accession>A0A7W7SDA0</accession>
<dbReference type="RefSeq" id="WP_184917804.1">
    <property type="nucleotide sequence ID" value="NZ_JACHJR010000001.1"/>
</dbReference>
<name>A0A7W7SDA0_9ACTN</name>
<dbReference type="Pfam" id="PF02656">
    <property type="entry name" value="DUF202"/>
    <property type="match status" value="1"/>
</dbReference>
<dbReference type="Proteomes" id="UP000573327">
    <property type="component" value="Unassembled WGS sequence"/>
</dbReference>
<evidence type="ECO:0000313" key="7">
    <source>
        <dbReference type="EMBL" id="MBB4948349.1"/>
    </source>
</evidence>
<comment type="caution">
    <text evidence="7">The sequence shown here is derived from an EMBL/GenBank/DDBJ whole genome shotgun (WGS) entry which is preliminary data.</text>
</comment>
<keyword evidence="3 5" id="KW-1133">Transmembrane helix</keyword>
<feature type="domain" description="DUF202" evidence="6">
    <location>
        <begin position="4"/>
        <end position="67"/>
    </location>
</feature>
<keyword evidence="4 5" id="KW-0472">Membrane</keyword>
<evidence type="ECO:0000313" key="8">
    <source>
        <dbReference type="Proteomes" id="UP000573327"/>
    </source>
</evidence>
<reference evidence="7 8" key="1">
    <citation type="submission" date="2020-08" db="EMBL/GenBank/DDBJ databases">
        <title>Sequencing the genomes of 1000 actinobacteria strains.</title>
        <authorList>
            <person name="Klenk H.-P."/>
        </authorList>
    </citation>
    <scope>NUCLEOTIDE SEQUENCE [LARGE SCALE GENOMIC DNA]</scope>
    <source>
        <strain evidence="7 8">DSM 44786</strain>
    </source>
</reference>
<dbReference type="GO" id="GO:0012505">
    <property type="term" value="C:endomembrane system"/>
    <property type="evidence" value="ECO:0007669"/>
    <property type="project" value="UniProtKB-SubCell"/>
</dbReference>
<evidence type="ECO:0000259" key="6">
    <source>
        <dbReference type="Pfam" id="PF02656"/>
    </source>
</evidence>
<evidence type="ECO:0000256" key="1">
    <source>
        <dbReference type="ARBA" id="ARBA00004127"/>
    </source>
</evidence>
<evidence type="ECO:0000256" key="5">
    <source>
        <dbReference type="SAM" id="Phobius"/>
    </source>
</evidence>
<feature type="transmembrane region" description="Helical" evidence="5">
    <location>
        <begin position="42"/>
        <end position="60"/>
    </location>
</feature>
<evidence type="ECO:0000256" key="2">
    <source>
        <dbReference type="ARBA" id="ARBA00022692"/>
    </source>
</evidence>
<comment type="subcellular location">
    <subcellularLocation>
        <location evidence="1">Endomembrane system</location>
        <topology evidence="1">Multi-pass membrane protein</topology>
    </subcellularLocation>
</comment>
<keyword evidence="2 5" id="KW-0812">Transmembrane</keyword>
<feature type="transmembrane region" description="Helical" evidence="5">
    <location>
        <begin position="80"/>
        <end position="103"/>
    </location>
</feature>
<feature type="transmembrane region" description="Helical" evidence="5">
    <location>
        <begin position="15"/>
        <end position="35"/>
    </location>
</feature>
<sequence>MNRDPGLQPERTLLAWGRTALVLTVNAALVLRTGLADRQPGLVTLGGLLALTACATYGYGLRRRRQLEPAEGPPGPVGPVPLRAMAGAVCLVAAAAGWCVLLGPQG</sequence>
<keyword evidence="8" id="KW-1185">Reference proteome</keyword>
<gene>
    <name evidence="7" type="ORF">F4556_003884</name>
</gene>